<evidence type="ECO:0000313" key="2">
    <source>
        <dbReference type="Proteomes" id="UP000294225"/>
    </source>
</evidence>
<evidence type="ECO:0000313" key="1">
    <source>
        <dbReference type="EMBL" id="TCC36494.1"/>
    </source>
</evidence>
<organism evidence="1 2">
    <name type="scientific">Kribbella speibonae</name>
    <dbReference type="NCBI Taxonomy" id="1572660"/>
    <lineage>
        <taxon>Bacteria</taxon>
        <taxon>Bacillati</taxon>
        <taxon>Actinomycetota</taxon>
        <taxon>Actinomycetes</taxon>
        <taxon>Propionibacteriales</taxon>
        <taxon>Kribbellaceae</taxon>
        <taxon>Kribbella</taxon>
    </lineage>
</organism>
<proteinExistence type="predicted"/>
<protein>
    <submittedName>
        <fullName evidence="1">Uncharacterized protein</fullName>
    </submittedName>
</protein>
<dbReference type="EMBL" id="SJKC01000003">
    <property type="protein sequence ID" value="TCC36494.1"/>
    <property type="molecule type" value="Genomic_DNA"/>
</dbReference>
<name>A0A4R0IVB4_9ACTN</name>
<accession>A0A4R0IVB4</accession>
<sequence>MMVSSRKQLDKSADALIRAIKVHAESVGRATQSPEDVMAAVSELQESARMYADAVFDVSGWGNPFGGADEDEDRGDSVGQGVGGKGDIVRVEARYRLLVRNKWEARKLLESRTRIRGEVLSEDLDDDSATDIVTELFRLDSWDPFIYQSDAIDVVDQEWSCVPERHRE</sequence>
<dbReference type="RefSeq" id="WP_131498319.1">
    <property type="nucleotide sequence ID" value="NZ_SJKC01000003.1"/>
</dbReference>
<comment type="caution">
    <text evidence="1">The sequence shown here is derived from an EMBL/GenBank/DDBJ whole genome shotgun (WGS) entry which is preliminary data.</text>
</comment>
<dbReference type="AlphaFoldDB" id="A0A4R0IVB4"/>
<gene>
    <name evidence="1" type="ORF">E0H92_28125</name>
</gene>
<dbReference type="Proteomes" id="UP000294225">
    <property type="component" value="Unassembled WGS sequence"/>
</dbReference>
<reference evidence="1 2" key="1">
    <citation type="submission" date="2019-02" db="EMBL/GenBank/DDBJ databases">
        <title>Kribbella capetownensis sp. nov. and Kribbella speibonae sp. nov., isolated from soil.</title>
        <authorList>
            <person name="Curtis S.M."/>
            <person name="Norton I."/>
            <person name="Everest G.J."/>
            <person name="Meyers P.R."/>
        </authorList>
    </citation>
    <scope>NUCLEOTIDE SEQUENCE [LARGE SCALE GENOMIC DNA]</scope>
    <source>
        <strain evidence="1 2">YM55</strain>
    </source>
</reference>